<evidence type="ECO:0000313" key="2">
    <source>
        <dbReference type="EMBL" id="JAD20695.1"/>
    </source>
</evidence>
<dbReference type="PROSITE" id="PS51257">
    <property type="entry name" value="PROKAR_LIPOPROTEIN"/>
    <property type="match status" value="1"/>
</dbReference>
<accession>A0A0A8Y6K8</accession>
<organism evidence="2">
    <name type="scientific">Arundo donax</name>
    <name type="common">Giant reed</name>
    <name type="synonym">Donax arundinaceus</name>
    <dbReference type="NCBI Taxonomy" id="35708"/>
    <lineage>
        <taxon>Eukaryota</taxon>
        <taxon>Viridiplantae</taxon>
        <taxon>Streptophyta</taxon>
        <taxon>Embryophyta</taxon>
        <taxon>Tracheophyta</taxon>
        <taxon>Spermatophyta</taxon>
        <taxon>Magnoliopsida</taxon>
        <taxon>Liliopsida</taxon>
        <taxon>Poales</taxon>
        <taxon>Poaceae</taxon>
        <taxon>PACMAD clade</taxon>
        <taxon>Arundinoideae</taxon>
        <taxon>Arundineae</taxon>
        <taxon>Arundo</taxon>
    </lineage>
</organism>
<name>A0A0A8Y6K8_ARUDO</name>
<proteinExistence type="predicted"/>
<feature type="region of interest" description="Disordered" evidence="1">
    <location>
        <begin position="1"/>
        <end position="20"/>
    </location>
</feature>
<protein>
    <submittedName>
        <fullName evidence="2">Uncharacterized protein</fullName>
    </submittedName>
</protein>
<evidence type="ECO:0000256" key="1">
    <source>
        <dbReference type="SAM" id="MobiDB-lite"/>
    </source>
</evidence>
<dbReference type="EMBL" id="GBRH01277200">
    <property type="protein sequence ID" value="JAD20695.1"/>
    <property type="molecule type" value="Transcribed_RNA"/>
</dbReference>
<reference evidence="2" key="2">
    <citation type="journal article" date="2015" name="Data Brief">
        <title>Shoot transcriptome of the giant reed, Arundo donax.</title>
        <authorList>
            <person name="Barrero R.A."/>
            <person name="Guerrero F.D."/>
            <person name="Moolhuijzen P."/>
            <person name="Goolsby J.A."/>
            <person name="Tidwell J."/>
            <person name="Bellgard S.E."/>
            <person name="Bellgard M.I."/>
        </authorList>
    </citation>
    <scope>NUCLEOTIDE SEQUENCE</scope>
    <source>
        <tissue evidence="2">Shoot tissue taken approximately 20 cm above the soil surface</tissue>
    </source>
</reference>
<dbReference type="AlphaFoldDB" id="A0A0A8Y6K8"/>
<sequence>MRPSPSRSNSSNTRRSSAGSRAIVVIAGSGSCQPGPVLVASATTEGRRPRRRVRGWRRGC</sequence>
<reference evidence="2" key="1">
    <citation type="submission" date="2014-09" db="EMBL/GenBank/DDBJ databases">
        <authorList>
            <person name="Magalhaes I.L.F."/>
            <person name="Oliveira U."/>
            <person name="Santos F.R."/>
            <person name="Vidigal T.H.D.A."/>
            <person name="Brescovit A.D."/>
            <person name="Santos A.J."/>
        </authorList>
    </citation>
    <scope>NUCLEOTIDE SEQUENCE</scope>
    <source>
        <tissue evidence="2">Shoot tissue taken approximately 20 cm above the soil surface</tissue>
    </source>
</reference>